<organism evidence="1">
    <name type="scientific">marine metagenome</name>
    <dbReference type="NCBI Taxonomy" id="408172"/>
    <lineage>
        <taxon>unclassified sequences</taxon>
        <taxon>metagenomes</taxon>
        <taxon>ecological metagenomes</taxon>
    </lineage>
</organism>
<proteinExistence type="predicted"/>
<name>A0A382BE65_9ZZZZ</name>
<dbReference type="EMBL" id="UINC01029437">
    <property type="protein sequence ID" value="SVB12150.1"/>
    <property type="molecule type" value="Genomic_DNA"/>
</dbReference>
<evidence type="ECO:0000313" key="1">
    <source>
        <dbReference type="EMBL" id="SVB12150.1"/>
    </source>
</evidence>
<protein>
    <submittedName>
        <fullName evidence="1">Uncharacterized protein</fullName>
    </submittedName>
</protein>
<accession>A0A382BE65</accession>
<gene>
    <name evidence="1" type="ORF">METZ01_LOCUS165004</name>
</gene>
<reference evidence="1" key="1">
    <citation type="submission" date="2018-05" db="EMBL/GenBank/DDBJ databases">
        <authorList>
            <person name="Lanie J.A."/>
            <person name="Ng W.-L."/>
            <person name="Kazmierczak K.M."/>
            <person name="Andrzejewski T.M."/>
            <person name="Davidsen T.M."/>
            <person name="Wayne K.J."/>
            <person name="Tettelin H."/>
            <person name="Glass J.I."/>
            <person name="Rusch D."/>
            <person name="Podicherti R."/>
            <person name="Tsui H.-C.T."/>
            <person name="Winkler M.E."/>
        </authorList>
    </citation>
    <scope>NUCLEOTIDE SEQUENCE</scope>
</reference>
<sequence>MLKEKDKIFNNLYGDESYSLTGAKGRGDWDQTNNLIKKGSEWIIEE</sequence>
<feature type="non-terminal residue" evidence="1">
    <location>
        <position position="46"/>
    </location>
</feature>
<dbReference type="AlphaFoldDB" id="A0A382BE65"/>